<name>A0AAP0B7R5_9ASPA</name>
<dbReference type="GO" id="GO:0046856">
    <property type="term" value="P:phosphatidylinositol dephosphorylation"/>
    <property type="evidence" value="ECO:0007669"/>
    <property type="project" value="TreeGrafter"/>
</dbReference>
<dbReference type="AlphaFoldDB" id="A0AAP0B7R5"/>
<feature type="region of interest" description="Disordered" evidence="2">
    <location>
        <begin position="507"/>
        <end position="536"/>
    </location>
</feature>
<dbReference type="SUPFAM" id="SSF56219">
    <property type="entry name" value="DNase I-like"/>
    <property type="match status" value="1"/>
</dbReference>
<accession>A0AAP0B7R5</accession>
<comment type="caution">
    <text evidence="3">The sequence shown here is derived from an EMBL/GenBank/DDBJ whole genome shotgun (WGS) entry which is preliminary data.</text>
</comment>
<evidence type="ECO:0000313" key="3">
    <source>
        <dbReference type="EMBL" id="KAK8931469.1"/>
    </source>
</evidence>
<gene>
    <name evidence="3" type="primary">IP5P1</name>
    <name evidence="3" type="ORF">KSP39_PZI016319</name>
</gene>
<keyword evidence="1" id="KW-0378">Hydrolase</keyword>
<dbReference type="Gene3D" id="3.60.10.10">
    <property type="entry name" value="Endonuclease/exonuclease/phosphatase"/>
    <property type="match status" value="2"/>
</dbReference>
<proteinExistence type="predicted"/>
<evidence type="ECO:0000256" key="2">
    <source>
        <dbReference type="SAM" id="MobiDB-lite"/>
    </source>
</evidence>
<evidence type="ECO:0000256" key="1">
    <source>
        <dbReference type="ARBA" id="ARBA00022801"/>
    </source>
</evidence>
<sequence>MNSIVSVAHACSYGPRLCSGNGSTSAPGILTSAPTKGKPRRANSNTTVSEAENGRKAYYIMPVSRTWNVGGKLPPDDLEMKDWLGMAEPVDIYVLCLQEIVPLNAGNIFGAEDNKPVSRWECLIRRALNKIQPAKLKYKSYSNPSSPSRYQPSDDNLCFEDALLQGSDSETDEEAHQLVEDSHDFDSSYSHTVGSAKLSGNTISRFTNDDSIRSQDSGHQPLSSRKMFKKSHCSSFKNHPLASVASMTEQKRLTRTLSCSDRIGLLWPEQQLDILAELSLDGSNTFMFSENPNYFKSVNQNCRGFAGSSLLPVLKMDDAVKKKKRSSFVRIISKQMVGVYLSIWVRRSLRKHIQNLKVSTVGVGAMGYIGNKMVELTCSIKKHLLKRPPTIEILRVHDSLLLHALSCGGGVLIWGVVAWLKLVDALLLAIIRHGSFLTLGIHEDIYGIPIVGGLLILQIKVDARESVHKQREIPFTICYFCLHWVWKCWMILDRGAFETNMVRGITEGGSEREPSQLEMGQEGASTSKEKASPSPLAVSSYLTKGIVKHAGMEKSHSKKHSLGDLTISGSFFVQVIIQGEDLLK</sequence>
<protein>
    <submittedName>
        <fullName evidence="3">Type I inositol 1,4,5-trisphosphate 5-phosphatase 1</fullName>
    </submittedName>
</protein>
<feature type="region of interest" description="Disordered" evidence="2">
    <location>
        <begin position="24"/>
        <end position="49"/>
    </location>
</feature>
<dbReference type="InterPro" id="IPR045849">
    <property type="entry name" value="IP5P_plant"/>
</dbReference>
<dbReference type="GO" id="GO:0004445">
    <property type="term" value="F:inositol-polyphosphate 5-phosphatase activity"/>
    <property type="evidence" value="ECO:0007669"/>
    <property type="project" value="InterPro"/>
</dbReference>
<dbReference type="Proteomes" id="UP001418222">
    <property type="component" value="Unassembled WGS sequence"/>
</dbReference>
<evidence type="ECO:0000313" key="4">
    <source>
        <dbReference type="Proteomes" id="UP001418222"/>
    </source>
</evidence>
<organism evidence="3 4">
    <name type="scientific">Platanthera zijinensis</name>
    <dbReference type="NCBI Taxonomy" id="2320716"/>
    <lineage>
        <taxon>Eukaryota</taxon>
        <taxon>Viridiplantae</taxon>
        <taxon>Streptophyta</taxon>
        <taxon>Embryophyta</taxon>
        <taxon>Tracheophyta</taxon>
        <taxon>Spermatophyta</taxon>
        <taxon>Magnoliopsida</taxon>
        <taxon>Liliopsida</taxon>
        <taxon>Asparagales</taxon>
        <taxon>Orchidaceae</taxon>
        <taxon>Orchidoideae</taxon>
        <taxon>Orchideae</taxon>
        <taxon>Orchidinae</taxon>
        <taxon>Platanthera</taxon>
    </lineage>
</organism>
<reference evidence="3 4" key="1">
    <citation type="journal article" date="2022" name="Nat. Plants">
        <title>Genomes of leafy and leafless Platanthera orchids illuminate the evolution of mycoheterotrophy.</title>
        <authorList>
            <person name="Li M.H."/>
            <person name="Liu K.W."/>
            <person name="Li Z."/>
            <person name="Lu H.C."/>
            <person name="Ye Q.L."/>
            <person name="Zhang D."/>
            <person name="Wang J.Y."/>
            <person name="Li Y.F."/>
            <person name="Zhong Z.M."/>
            <person name="Liu X."/>
            <person name="Yu X."/>
            <person name="Liu D.K."/>
            <person name="Tu X.D."/>
            <person name="Liu B."/>
            <person name="Hao Y."/>
            <person name="Liao X.Y."/>
            <person name="Jiang Y.T."/>
            <person name="Sun W.H."/>
            <person name="Chen J."/>
            <person name="Chen Y.Q."/>
            <person name="Ai Y."/>
            <person name="Zhai J.W."/>
            <person name="Wu S.S."/>
            <person name="Zhou Z."/>
            <person name="Hsiao Y.Y."/>
            <person name="Wu W.L."/>
            <person name="Chen Y.Y."/>
            <person name="Lin Y.F."/>
            <person name="Hsu J.L."/>
            <person name="Li C.Y."/>
            <person name="Wang Z.W."/>
            <person name="Zhao X."/>
            <person name="Zhong W.Y."/>
            <person name="Ma X.K."/>
            <person name="Ma L."/>
            <person name="Huang J."/>
            <person name="Chen G.Z."/>
            <person name="Huang M.Z."/>
            <person name="Huang L."/>
            <person name="Peng D.H."/>
            <person name="Luo Y.B."/>
            <person name="Zou S.Q."/>
            <person name="Chen S.P."/>
            <person name="Lan S."/>
            <person name="Tsai W.C."/>
            <person name="Van de Peer Y."/>
            <person name="Liu Z.J."/>
        </authorList>
    </citation>
    <scope>NUCLEOTIDE SEQUENCE [LARGE SCALE GENOMIC DNA]</scope>
    <source>
        <strain evidence="3">Lor287</strain>
    </source>
</reference>
<dbReference type="EMBL" id="JBBWWQ010000014">
    <property type="protein sequence ID" value="KAK8931469.1"/>
    <property type="molecule type" value="Genomic_DNA"/>
</dbReference>
<dbReference type="GO" id="GO:0034485">
    <property type="term" value="F:phosphatidylinositol-3,4,5-trisphosphate 5-phosphatase activity"/>
    <property type="evidence" value="ECO:0007669"/>
    <property type="project" value="TreeGrafter"/>
</dbReference>
<dbReference type="PANTHER" id="PTHR45666">
    <property type="entry name" value="TYPE IV INOSITOL POLYPHOSPHATE 5-PHOSPHATASE 9"/>
    <property type="match status" value="1"/>
</dbReference>
<dbReference type="PANTHER" id="PTHR45666:SF5">
    <property type="entry name" value="TYPE IV INOSITOL POLYPHOSPHATE 5-PHOSPHATASE 3"/>
    <property type="match status" value="1"/>
</dbReference>
<keyword evidence="4" id="KW-1185">Reference proteome</keyword>
<dbReference type="InterPro" id="IPR036691">
    <property type="entry name" value="Endo/exonu/phosph_ase_sf"/>
</dbReference>
<dbReference type="GO" id="GO:0004439">
    <property type="term" value="F:phosphatidylinositol-4,5-bisphosphate 5-phosphatase activity"/>
    <property type="evidence" value="ECO:0007669"/>
    <property type="project" value="TreeGrafter"/>
</dbReference>